<evidence type="ECO:0000256" key="6">
    <source>
        <dbReference type="PIRSR" id="PIRSR601382-2"/>
    </source>
</evidence>
<feature type="binding site" evidence="6">
    <location>
        <position position="486"/>
    </location>
    <ligand>
        <name>Ca(2+)</name>
        <dbReference type="ChEBI" id="CHEBI:29108"/>
    </ligand>
</feature>
<evidence type="ECO:0000256" key="2">
    <source>
        <dbReference type="ARBA" id="ARBA00007658"/>
    </source>
</evidence>
<evidence type="ECO:0000259" key="10">
    <source>
        <dbReference type="Pfam" id="PF02225"/>
    </source>
</evidence>
<evidence type="ECO:0000313" key="12">
    <source>
        <dbReference type="Proteomes" id="UP000198372"/>
    </source>
</evidence>
<dbReference type="AlphaFoldDB" id="A0A238FUA0"/>
<dbReference type="OrthoDB" id="8118055at2759"/>
<accession>A0A238FUA0</accession>
<dbReference type="InterPro" id="IPR036026">
    <property type="entry name" value="Seven-hairpin_glycosidases"/>
</dbReference>
<dbReference type="CDD" id="cd00538">
    <property type="entry name" value="PA"/>
    <property type="match status" value="1"/>
</dbReference>
<dbReference type="Gene3D" id="3.50.30.30">
    <property type="match status" value="1"/>
</dbReference>
<evidence type="ECO:0000256" key="9">
    <source>
        <dbReference type="SAM" id="SignalP"/>
    </source>
</evidence>
<comment type="similarity">
    <text evidence="2 7">Belongs to the glycosyl hydrolase 47 family.</text>
</comment>
<feature type="active site" evidence="5">
    <location>
        <position position="286"/>
    </location>
</feature>
<proteinExistence type="inferred from homology"/>
<feature type="active site" description="Proton donor" evidence="5">
    <location>
        <position position="150"/>
    </location>
</feature>
<dbReference type="GO" id="GO:0005975">
    <property type="term" value="P:carbohydrate metabolic process"/>
    <property type="evidence" value="ECO:0007669"/>
    <property type="project" value="InterPro"/>
</dbReference>
<dbReference type="SUPFAM" id="SSF48225">
    <property type="entry name" value="Seven-hairpin glycosidases"/>
    <property type="match status" value="1"/>
</dbReference>
<feature type="active site" description="Proton donor" evidence="5">
    <location>
        <position position="381"/>
    </location>
</feature>
<dbReference type="Proteomes" id="UP000198372">
    <property type="component" value="Unassembled WGS sequence"/>
</dbReference>
<reference evidence="12" key="1">
    <citation type="submission" date="2016-09" db="EMBL/GenBank/DDBJ databases">
        <authorList>
            <person name="Jeantristanb JTB J.-T."/>
            <person name="Ricardo R."/>
        </authorList>
    </citation>
    <scope>NUCLEOTIDE SEQUENCE [LARGE SCALE GENOMIC DNA]</scope>
</reference>
<sequence>MDGPGLGVDAARSLGMMGHHAQSRSTSSILLLVLLVILDLASPASALYSSKRKLQLREQTRSLFHHSYDAYKRHAYPMDELKPLSCQGVGVNRTHQNVFDNDVFGDFQLTLVDTLDTFAILGEKDKFEQGVKEVIETVSFDKDAKVQVFEVTIRMLSSHILATSRTRGFYLPWYRNEMLNLADDLGRRLLPAFKTRTGIPYARVHLRHGVRMFESTETCSAGAGSLLLEFATLSRLTGKKIYEEKAKKAFFAVWNQKSDLGLVGNTIMGNDGKWLVTASSTGAGIDSIFEYAAKSYILLGDDEYLRVWNDMYAAIMKHLRAPDGFWYRPVNMYTGQIVNFQVDSLSAFFPGLQTLVGDLEAAIKAHAVYAFQWKRYHALPEVFDISKRTAVNLVYPLRPEFIESNYHLYRATKDEWYLEMAEEILKDLVSRVKVTCGAASLLNVISGQREDKMPSFFTSETLKYLYLTFDEGNPWNHDDSSMVFSTEAHMLELVDRPKPKKKRRKPSKSKASPSTPTKKSSSTGSLRAPVCPRYDPVATNKHQHYLLTSVGNRIDFEQARYLVGYDIDAWSEKQMIRRGLWSHDGWCETGVMEAYVIELVFSHNVADEIISPGPDVVQSLSPPPPGKPVKRSFQQNDRLIIHRVHGLRFVLTRTGTPTSGPEQYRVSRVGPYKVASGQTIVIDDPIVLAKVLPANRPGRAQLRVELTEPPINVAKSTMMPGAQSPAPQPARTIMTLLGIAASFGPTLNDPILPFSFSQPSIPLLLLPSSPFGCSFQSLTADVPHTSLRGHVLLLHRGECNFIAKAAAAHQVGALGVIVINSPGQLDDGLIPSAEPEEVAQYQGGLVPLIIVSHQSGERLESLLQKGGSADEVAWDQIYVRIKVEERELLKVAASKDEDTKAVLTPMFLGGYQVMNVKLATREEPKSGGGGKSAKGKRT</sequence>
<keyword evidence="6" id="KW-0106">Calcium</keyword>
<dbReference type="InterPro" id="IPR044674">
    <property type="entry name" value="EDEM1/2/3"/>
</dbReference>
<dbReference type="Pfam" id="PF01532">
    <property type="entry name" value="Glyco_hydro_47"/>
    <property type="match status" value="1"/>
</dbReference>
<feature type="compositionally biased region" description="Basic residues" evidence="8">
    <location>
        <begin position="498"/>
        <end position="508"/>
    </location>
</feature>
<feature type="compositionally biased region" description="Low complexity" evidence="8">
    <location>
        <begin position="509"/>
        <end position="523"/>
    </location>
</feature>
<evidence type="ECO:0000256" key="1">
    <source>
        <dbReference type="ARBA" id="ARBA00004240"/>
    </source>
</evidence>
<dbReference type="SUPFAM" id="SSF52025">
    <property type="entry name" value="PA domain"/>
    <property type="match status" value="1"/>
</dbReference>
<dbReference type="EC" id="3.2.1.-" evidence="7"/>
<gene>
    <name evidence="11" type="ORF">BQ2448_7675</name>
</gene>
<evidence type="ECO:0000256" key="5">
    <source>
        <dbReference type="PIRSR" id="PIRSR601382-1"/>
    </source>
</evidence>
<keyword evidence="3" id="KW-0256">Endoplasmic reticulum</keyword>
<evidence type="ECO:0000256" key="4">
    <source>
        <dbReference type="ARBA" id="ARBA00023180"/>
    </source>
</evidence>
<dbReference type="EMBL" id="FMSP01000023">
    <property type="protein sequence ID" value="SCV74646.1"/>
    <property type="molecule type" value="Genomic_DNA"/>
</dbReference>
<dbReference type="GO" id="GO:0005509">
    <property type="term" value="F:calcium ion binding"/>
    <property type="evidence" value="ECO:0007669"/>
    <property type="project" value="InterPro"/>
</dbReference>
<keyword evidence="7" id="KW-0378">Hydrolase</keyword>
<evidence type="ECO:0000256" key="7">
    <source>
        <dbReference type="RuleBase" id="RU361193"/>
    </source>
</evidence>
<evidence type="ECO:0000313" key="11">
    <source>
        <dbReference type="EMBL" id="SCV74646.1"/>
    </source>
</evidence>
<keyword evidence="4" id="KW-0325">Glycoprotein</keyword>
<dbReference type="GO" id="GO:1904380">
    <property type="term" value="P:endoplasmic reticulum mannose trimming"/>
    <property type="evidence" value="ECO:0007669"/>
    <property type="project" value="InterPro"/>
</dbReference>
<organism evidence="11 12">
    <name type="scientific">Microbotryum intermedium</name>
    <dbReference type="NCBI Taxonomy" id="269621"/>
    <lineage>
        <taxon>Eukaryota</taxon>
        <taxon>Fungi</taxon>
        <taxon>Dikarya</taxon>
        <taxon>Basidiomycota</taxon>
        <taxon>Pucciniomycotina</taxon>
        <taxon>Microbotryomycetes</taxon>
        <taxon>Microbotryales</taxon>
        <taxon>Microbotryaceae</taxon>
        <taxon>Microbotryum</taxon>
    </lineage>
</organism>
<dbReference type="GO" id="GO:0016020">
    <property type="term" value="C:membrane"/>
    <property type="evidence" value="ECO:0007669"/>
    <property type="project" value="InterPro"/>
</dbReference>
<comment type="subcellular location">
    <subcellularLocation>
        <location evidence="1">Endoplasmic reticulum</location>
    </subcellularLocation>
</comment>
<keyword evidence="7" id="KW-0326">Glycosidase</keyword>
<feature type="domain" description="PA" evidence="10">
    <location>
        <begin position="769"/>
        <end position="859"/>
    </location>
</feature>
<dbReference type="Gene3D" id="1.50.10.10">
    <property type="match status" value="1"/>
</dbReference>
<dbReference type="Pfam" id="PF02225">
    <property type="entry name" value="PA"/>
    <property type="match status" value="1"/>
</dbReference>
<dbReference type="PRINTS" id="PR00747">
    <property type="entry name" value="GLYHDRLASE47"/>
</dbReference>
<dbReference type="GO" id="GO:0036503">
    <property type="term" value="P:ERAD pathway"/>
    <property type="evidence" value="ECO:0007669"/>
    <property type="project" value="UniProtKB-ARBA"/>
</dbReference>
<feature type="chain" id="PRO_5012353445" description="alpha-1,2-Mannosidase" evidence="9">
    <location>
        <begin position="47"/>
        <end position="938"/>
    </location>
</feature>
<evidence type="ECO:0000256" key="8">
    <source>
        <dbReference type="SAM" id="MobiDB-lite"/>
    </source>
</evidence>
<protein>
    <recommendedName>
        <fullName evidence="7">alpha-1,2-Mannosidase</fullName>
        <ecNumber evidence="7">3.2.1.-</ecNumber>
    </recommendedName>
</protein>
<keyword evidence="9" id="KW-0732">Signal</keyword>
<name>A0A238FUA0_9BASI</name>
<dbReference type="PANTHER" id="PTHR45679:SF5">
    <property type="entry name" value="ER DEGRADATION-ENHANCING ALPHA-MANNOSIDASE-LIKE PROTEIN 1"/>
    <property type="match status" value="1"/>
</dbReference>
<feature type="region of interest" description="Disordered" evidence="8">
    <location>
        <begin position="495"/>
        <end position="530"/>
    </location>
</feature>
<dbReference type="GO" id="GO:0004571">
    <property type="term" value="F:mannosyl-oligosaccharide 1,2-alpha-mannosidase activity"/>
    <property type="evidence" value="ECO:0007669"/>
    <property type="project" value="InterPro"/>
</dbReference>
<feature type="active site" evidence="5">
    <location>
        <position position="400"/>
    </location>
</feature>
<comment type="cofactor">
    <cofactor evidence="6">
        <name>Ca(2+)</name>
        <dbReference type="ChEBI" id="CHEBI:29108"/>
    </cofactor>
</comment>
<dbReference type="PANTHER" id="PTHR45679">
    <property type="entry name" value="ER DEGRADATION-ENHANCING ALPHA-MANNOSIDASE-LIKE PROTEIN 2"/>
    <property type="match status" value="1"/>
</dbReference>
<keyword evidence="12" id="KW-1185">Reference proteome</keyword>
<evidence type="ECO:0000256" key="3">
    <source>
        <dbReference type="ARBA" id="ARBA00022824"/>
    </source>
</evidence>
<dbReference type="STRING" id="269621.A0A238FUA0"/>
<dbReference type="InterPro" id="IPR012341">
    <property type="entry name" value="6hp_glycosidase-like_sf"/>
</dbReference>
<dbReference type="InterPro" id="IPR046450">
    <property type="entry name" value="PA_dom_sf"/>
</dbReference>
<dbReference type="InterPro" id="IPR001382">
    <property type="entry name" value="Glyco_hydro_47"/>
</dbReference>
<keyword evidence="6" id="KW-0479">Metal-binding</keyword>
<dbReference type="GO" id="GO:0044322">
    <property type="term" value="C:endoplasmic reticulum quality control compartment"/>
    <property type="evidence" value="ECO:0007669"/>
    <property type="project" value="GOC"/>
</dbReference>
<feature type="signal peptide" evidence="9">
    <location>
        <begin position="1"/>
        <end position="46"/>
    </location>
</feature>
<dbReference type="InterPro" id="IPR003137">
    <property type="entry name" value="PA_domain"/>
</dbReference>